<dbReference type="RefSeq" id="WP_151150251.1">
    <property type="nucleotide sequence ID" value="NZ_WAIE01000001.1"/>
</dbReference>
<comment type="caution">
    <text evidence="6">The sequence shown here is derived from an EMBL/GenBank/DDBJ whole genome shotgun (WGS) entry which is preliminary data.</text>
</comment>
<evidence type="ECO:0000256" key="3">
    <source>
        <dbReference type="ARBA" id="ARBA00023163"/>
    </source>
</evidence>
<dbReference type="InterPro" id="IPR050313">
    <property type="entry name" value="Carb_Metab_HTH_regulators"/>
</dbReference>
<dbReference type="InterPro" id="IPR014036">
    <property type="entry name" value="DeoR-like_C"/>
</dbReference>
<dbReference type="PROSITE" id="PS51000">
    <property type="entry name" value="HTH_DEOR_2"/>
    <property type="match status" value="1"/>
</dbReference>
<dbReference type="OrthoDB" id="9814815at2"/>
<evidence type="ECO:0000313" key="7">
    <source>
        <dbReference type="Proteomes" id="UP000438699"/>
    </source>
</evidence>
<dbReference type="SUPFAM" id="SSF46785">
    <property type="entry name" value="Winged helix' DNA-binding domain"/>
    <property type="match status" value="1"/>
</dbReference>
<dbReference type="Gene3D" id="3.30.750.70">
    <property type="entry name" value="4-hydroxybutyrate coenzyme like domains"/>
    <property type="match status" value="1"/>
</dbReference>
<keyword evidence="2" id="KW-0805">Transcription regulation</keyword>
<evidence type="ECO:0000256" key="2">
    <source>
        <dbReference type="ARBA" id="ARBA00023015"/>
    </source>
</evidence>
<feature type="region of interest" description="Disordered" evidence="4">
    <location>
        <begin position="1"/>
        <end position="23"/>
    </location>
</feature>
<dbReference type="InterPro" id="IPR037171">
    <property type="entry name" value="NagB/RpiA_transferase-like"/>
</dbReference>
<dbReference type="AlphaFoldDB" id="A0A6N6NBE3"/>
<organism evidence="6 7">
    <name type="scientific">Pseudodesulfovibrio senegalensis</name>
    <dbReference type="NCBI Taxonomy" id="1721087"/>
    <lineage>
        <taxon>Bacteria</taxon>
        <taxon>Pseudomonadati</taxon>
        <taxon>Thermodesulfobacteriota</taxon>
        <taxon>Desulfovibrionia</taxon>
        <taxon>Desulfovibrionales</taxon>
        <taxon>Desulfovibrionaceae</taxon>
    </lineage>
</organism>
<evidence type="ECO:0000256" key="4">
    <source>
        <dbReference type="SAM" id="MobiDB-lite"/>
    </source>
</evidence>
<protein>
    <submittedName>
        <fullName evidence="6">DeoR family transcriptional regulator</fullName>
    </submittedName>
</protein>
<feature type="domain" description="HTH deoR-type" evidence="5">
    <location>
        <begin position="21"/>
        <end position="76"/>
    </location>
</feature>
<accession>A0A6N6NBE3</accession>
<dbReference type="GO" id="GO:0003700">
    <property type="term" value="F:DNA-binding transcription factor activity"/>
    <property type="evidence" value="ECO:0007669"/>
    <property type="project" value="InterPro"/>
</dbReference>
<dbReference type="Gene3D" id="1.10.10.10">
    <property type="entry name" value="Winged helix-like DNA-binding domain superfamily/Winged helix DNA-binding domain"/>
    <property type="match status" value="1"/>
</dbReference>
<evidence type="ECO:0000259" key="5">
    <source>
        <dbReference type="PROSITE" id="PS51000"/>
    </source>
</evidence>
<dbReference type="InterPro" id="IPR001034">
    <property type="entry name" value="DeoR_HTH"/>
</dbReference>
<keyword evidence="1" id="KW-0678">Repressor</keyword>
<dbReference type="Proteomes" id="UP000438699">
    <property type="component" value="Unassembled WGS sequence"/>
</dbReference>
<name>A0A6N6NBE3_9BACT</name>
<sequence>MSKKTPESKKTNQTPQKDPPLSKRHAEILELARKQGFVSVEFLANRFSVTPQTVRRDINRLVKQELLQRYHGGAGLPTTVENLAYTDRKVLHRRGKKSLARLLARHIPDNASLFIDIGTTAEECAKALSSHKGLRIVTNNLNVAFILKDRKDFEIMVAGGTMRGRDMGLTGETTLEYFDSFRVDYGILTLSGIDESGHLLDFDIHEAHISRTIIANATRTLLAADHSKFGRTAMARIGHITQVDALFTDKNPNEREQKLLHEAGVALHIADMKKE</sequence>
<dbReference type="InterPro" id="IPR036388">
    <property type="entry name" value="WH-like_DNA-bd_sf"/>
</dbReference>
<evidence type="ECO:0000256" key="1">
    <source>
        <dbReference type="ARBA" id="ARBA00022491"/>
    </source>
</evidence>
<dbReference type="SMART" id="SM01134">
    <property type="entry name" value="DeoRC"/>
    <property type="match status" value="1"/>
</dbReference>
<keyword evidence="7" id="KW-1185">Reference proteome</keyword>
<proteinExistence type="predicted"/>
<dbReference type="Pfam" id="PF08220">
    <property type="entry name" value="HTH_DeoR"/>
    <property type="match status" value="1"/>
</dbReference>
<dbReference type="InterPro" id="IPR036390">
    <property type="entry name" value="WH_DNA-bd_sf"/>
</dbReference>
<reference evidence="6 7" key="1">
    <citation type="journal article" date="2017" name="Int. J. Syst. Evol. Microbiol.">
        <title>Desulfovibrio senegalensis sp. nov., a mesophilic sulfate reducer isolated from marine sediment.</title>
        <authorList>
            <person name="Thioye A."/>
            <person name="Gam Z.B.A."/>
            <person name="Mbengue M."/>
            <person name="Cayol J.L."/>
            <person name="Joseph-Bartoli M."/>
            <person name="Toure-Kane C."/>
            <person name="Labat M."/>
        </authorList>
    </citation>
    <scope>NUCLEOTIDE SEQUENCE [LARGE SCALE GENOMIC DNA]</scope>
    <source>
        <strain evidence="6 7">DSM 101509</strain>
    </source>
</reference>
<dbReference type="PANTHER" id="PTHR30363:SF4">
    <property type="entry name" value="GLYCEROL-3-PHOSPHATE REGULON REPRESSOR"/>
    <property type="match status" value="1"/>
</dbReference>
<dbReference type="SUPFAM" id="SSF100950">
    <property type="entry name" value="NagB/RpiA/CoA transferase-like"/>
    <property type="match status" value="1"/>
</dbReference>
<dbReference type="SMART" id="SM00420">
    <property type="entry name" value="HTH_DEOR"/>
    <property type="match status" value="1"/>
</dbReference>
<evidence type="ECO:0000313" key="6">
    <source>
        <dbReference type="EMBL" id="KAB1443877.1"/>
    </source>
</evidence>
<dbReference type="PRINTS" id="PR00037">
    <property type="entry name" value="HTHLACR"/>
</dbReference>
<feature type="compositionally biased region" description="Basic and acidic residues" evidence="4">
    <location>
        <begin position="1"/>
        <end position="10"/>
    </location>
</feature>
<dbReference type="Pfam" id="PF00455">
    <property type="entry name" value="DeoRC"/>
    <property type="match status" value="1"/>
</dbReference>
<gene>
    <name evidence="6" type="ORF">F8A88_03630</name>
</gene>
<keyword evidence="3" id="KW-0804">Transcription</keyword>
<dbReference type="EMBL" id="WAIE01000001">
    <property type="protein sequence ID" value="KAB1443877.1"/>
    <property type="molecule type" value="Genomic_DNA"/>
</dbReference>
<dbReference type="PANTHER" id="PTHR30363">
    <property type="entry name" value="HTH-TYPE TRANSCRIPTIONAL REGULATOR SRLR-RELATED"/>
    <property type="match status" value="1"/>
</dbReference>